<keyword evidence="21" id="KW-1133">Transmembrane helix</keyword>
<dbReference type="AlphaFoldDB" id="A0A836ERL8"/>
<comment type="similarity">
    <text evidence="4">Belongs to the adaptor complexes small subunit family.</text>
</comment>
<dbReference type="InterPro" id="IPR000804">
    <property type="entry name" value="Clathrin_sm-chain_CS"/>
</dbReference>
<evidence type="ECO:0000256" key="19">
    <source>
        <dbReference type="ARBA" id="ARBA00033221"/>
    </source>
</evidence>
<evidence type="ECO:0000256" key="17">
    <source>
        <dbReference type="ARBA" id="ARBA00032648"/>
    </source>
</evidence>
<dbReference type="SUPFAM" id="SSF48726">
    <property type="entry name" value="Immunoglobulin"/>
    <property type="match status" value="2"/>
</dbReference>
<keyword evidence="10 21" id="KW-0472">Membrane</keyword>
<name>A0A836ERL8_9HYME</name>
<evidence type="ECO:0000256" key="4">
    <source>
        <dbReference type="ARBA" id="ARBA00006972"/>
    </source>
</evidence>
<dbReference type="InterPro" id="IPR007110">
    <property type="entry name" value="Ig-like_dom"/>
</dbReference>
<proteinExistence type="inferred from homology"/>
<evidence type="ECO:0000256" key="9">
    <source>
        <dbReference type="ARBA" id="ARBA00022927"/>
    </source>
</evidence>
<keyword evidence="12" id="KW-0168">Coated pit</keyword>
<keyword evidence="7" id="KW-1003">Cell membrane</keyword>
<dbReference type="Pfam" id="PF08205">
    <property type="entry name" value="C2-set_2"/>
    <property type="match status" value="1"/>
</dbReference>
<evidence type="ECO:0000256" key="3">
    <source>
        <dbReference type="ARBA" id="ARBA00004277"/>
    </source>
</evidence>
<dbReference type="EMBL" id="JAANHZ010000854">
    <property type="protein sequence ID" value="KAG5306205.1"/>
    <property type="molecule type" value="Genomic_DNA"/>
</dbReference>
<evidence type="ECO:0000256" key="21">
    <source>
        <dbReference type="SAM" id="Phobius"/>
    </source>
</evidence>
<feature type="transmembrane region" description="Helical" evidence="21">
    <location>
        <begin position="241"/>
        <end position="263"/>
    </location>
</feature>
<feature type="domain" description="Ig-like" evidence="22">
    <location>
        <begin position="13"/>
        <end position="100"/>
    </location>
</feature>
<dbReference type="GO" id="GO:0072583">
    <property type="term" value="P:clathrin-dependent endocytosis"/>
    <property type="evidence" value="ECO:0007669"/>
    <property type="project" value="InterPro"/>
</dbReference>
<evidence type="ECO:0000256" key="20">
    <source>
        <dbReference type="ARBA" id="ARBA00046780"/>
    </source>
</evidence>
<comment type="subunit">
    <text evidence="20">Adaptor protein complex 2 (AP-2) is a heterotetramer composed of two large adaptins (alpha-type subunit AP2A1 or AP2A2 and beta-type subunit AP2B1), a medium adaptin (mu-type subunit AP2M1) and a small adaptin (sigma-type subunit AP2S1). Interacts with CCDC32; the interaction is direct and mediates association of CCDC32 with adaptor protein complex 2 (AP-2).</text>
</comment>
<dbReference type="FunFam" id="3.30.450.60:FF:000004">
    <property type="entry name" value="AP complex subunit sigma"/>
    <property type="match status" value="1"/>
</dbReference>
<dbReference type="InterPro" id="IPR036179">
    <property type="entry name" value="Ig-like_dom_sf"/>
</dbReference>
<evidence type="ECO:0000256" key="18">
    <source>
        <dbReference type="ARBA" id="ARBA00032679"/>
    </source>
</evidence>
<dbReference type="Gene3D" id="3.30.450.60">
    <property type="match status" value="1"/>
</dbReference>
<dbReference type="InterPro" id="IPR011012">
    <property type="entry name" value="Longin-like_dom_sf"/>
</dbReference>
<keyword evidence="24" id="KW-1185">Reference proteome</keyword>
<evidence type="ECO:0000256" key="13">
    <source>
        <dbReference type="ARBA" id="ARBA00029632"/>
    </source>
</evidence>
<dbReference type="Proteomes" id="UP000667349">
    <property type="component" value="Unassembled WGS sequence"/>
</dbReference>
<dbReference type="CDD" id="cd14833">
    <property type="entry name" value="AP2_sigma"/>
    <property type="match status" value="1"/>
</dbReference>
<evidence type="ECO:0000256" key="2">
    <source>
        <dbReference type="ARBA" id="ARBA00004236"/>
    </source>
</evidence>
<dbReference type="SUPFAM" id="SSF64356">
    <property type="entry name" value="SNARE-like"/>
    <property type="match status" value="1"/>
</dbReference>
<evidence type="ECO:0000256" key="15">
    <source>
        <dbReference type="ARBA" id="ARBA00031686"/>
    </source>
</evidence>
<evidence type="ECO:0000256" key="6">
    <source>
        <dbReference type="ARBA" id="ARBA00022448"/>
    </source>
</evidence>
<dbReference type="InterPro" id="IPR027156">
    <property type="entry name" value="APS2"/>
</dbReference>
<gene>
    <name evidence="23" type="primary">Ap2s1</name>
    <name evidence="23" type="ORF">G6Z75_0013187</name>
</gene>
<evidence type="ECO:0000256" key="14">
    <source>
        <dbReference type="ARBA" id="ARBA00031115"/>
    </source>
</evidence>
<keyword evidence="11" id="KW-1015">Disulfide bond</keyword>
<dbReference type="SMART" id="SM00409">
    <property type="entry name" value="IG"/>
    <property type="match status" value="2"/>
</dbReference>
<evidence type="ECO:0000256" key="7">
    <source>
        <dbReference type="ARBA" id="ARBA00022475"/>
    </source>
</evidence>
<evidence type="ECO:0000313" key="23">
    <source>
        <dbReference type="EMBL" id="KAG5306205.1"/>
    </source>
</evidence>
<sequence length="415" mass="48052">MLELIVPQHAVLGQNVSLECNFNLDGEKLYSVKWYKDGNEFYRYVPQEKPPVLVFLQPGVSAVVHESTQRMVVLRSVNLMSTGRYRCEVSAEAPSFQTVSDHSDMTIIALPEDEPVITARPGKHRYQVGDVVRFNCTSTRSKPHATLSWFINGDPVEQQFLKSYPVDVDRNDLETSTLGLEFRLRLKHFKKGDLKIKCLARIYTVYWKSNELSIEGERPLKIPVMESRETRAQGHTHAEHILASGSIALGPCVMLVIMGLLMLRYTRACTSFEYIRFILIQNRAGKTRLAKWYMNFDDDEKQKLIEEVHAVVTVRDAKHTNFVEFRNFKIVYRRYAGLYFCICVDVNDNNLCYLEAIHNFVEVLNEYFHNVCELDLVFNFYKVYTVVDEMFLAGEIRETSQTKVLKQLLMLNSLE</sequence>
<keyword evidence="9" id="KW-0653">Protein transport</keyword>
<comment type="caution">
    <text evidence="23">The sequence shown here is derived from an EMBL/GenBank/DDBJ whole genome shotgun (WGS) entry which is preliminary data.</text>
</comment>
<comment type="subcellular location">
    <subcellularLocation>
        <location evidence="2">Cell membrane</location>
    </subcellularLocation>
    <subcellularLocation>
        <location evidence="3">Membrane</location>
        <location evidence="3">Coated pit</location>
        <topology evidence="3">Peripheral membrane protein</topology>
        <orientation evidence="3">Cytoplasmic side</orientation>
    </subcellularLocation>
    <subcellularLocation>
        <location evidence="1">Membrane</location>
        <topology evidence="1">Single-pass membrane protein</topology>
    </subcellularLocation>
</comment>
<evidence type="ECO:0000256" key="12">
    <source>
        <dbReference type="ARBA" id="ARBA00023176"/>
    </source>
</evidence>
<evidence type="ECO:0000256" key="1">
    <source>
        <dbReference type="ARBA" id="ARBA00004167"/>
    </source>
</evidence>
<organism evidence="23 24">
    <name type="scientific">Acromyrmex insinuator</name>
    <dbReference type="NCBI Taxonomy" id="230686"/>
    <lineage>
        <taxon>Eukaryota</taxon>
        <taxon>Metazoa</taxon>
        <taxon>Ecdysozoa</taxon>
        <taxon>Arthropoda</taxon>
        <taxon>Hexapoda</taxon>
        <taxon>Insecta</taxon>
        <taxon>Pterygota</taxon>
        <taxon>Neoptera</taxon>
        <taxon>Endopterygota</taxon>
        <taxon>Hymenoptera</taxon>
        <taxon>Apocrita</taxon>
        <taxon>Aculeata</taxon>
        <taxon>Formicoidea</taxon>
        <taxon>Formicidae</taxon>
        <taxon>Myrmicinae</taxon>
        <taxon>Acromyrmex</taxon>
    </lineage>
</organism>
<dbReference type="FunFam" id="2.60.40.10:FF:000437">
    <property type="entry name" value="Beat-IIIc, isoform A"/>
    <property type="match status" value="1"/>
</dbReference>
<dbReference type="PANTHER" id="PTHR21261:SF15">
    <property type="entry name" value="BEATEN PATH IIIA, ISOFORM D-RELATED"/>
    <property type="match status" value="1"/>
</dbReference>
<feature type="non-terminal residue" evidence="23">
    <location>
        <position position="1"/>
    </location>
</feature>
<dbReference type="Pfam" id="PF01217">
    <property type="entry name" value="Clat_adaptor_s"/>
    <property type="match status" value="1"/>
</dbReference>
<keyword evidence="8" id="KW-0254">Endocytosis</keyword>
<evidence type="ECO:0000256" key="11">
    <source>
        <dbReference type="ARBA" id="ARBA00023157"/>
    </source>
</evidence>
<evidence type="ECO:0000256" key="10">
    <source>
        <dbReference type="ARBA" id="ARBA00023136"/>
    </source>
</evidence>
<dbReference type="PANTHER" id="PTHR21261">
    <property type="entry name" value="BEAT PROTEIN"/>
    <property type="match status" value="1"/>
</dbReference>
<keyword evidence="21" id="KW-0812">Transmembrane</keyword>
<accession>A0A836ERL8</accession>
<evidence type="ECO:0000313" key="24">
    <source>
        <dbReference type="Proteomes" id="UP000667349"/>
    </source>
</evidence>
<dbReference type="GO" id="GO:0006886">
    <property type="term" value="P:intracellular protein transport"/>
    <property type="evidence" value="ECO:0007669"/>
    <property type="project" value="InterPro"/>
</dbReference>
<dbReference type="PROSITE" id="PS50835">
    <property type="entry name" value="IG_LIKE"/>
    <property type="match status" value="2"/>
</dbReference>
<keyword evidence="6" id="KW-0813">Transport</keyword>
<dbReference type="InterPro" id="IPR013162">
    <property type="entry name" value="CD80_C2-set"/>
</dbReference>
<dbReference type="GO" id="GO:0030122">
    <property type="term" value="C:AP-2 adaptor complex"/>
    <property type="evidence" value="ECO:0007669"/>
    <property type="project" value="InterPro"/>
</dbReference>
<dbReference type="GO" id="GO:0035615">
    <property type="term" value="F:clathrin adaptor activity"/>
    <property type="evidence" value="ECO:0007669"/>
    <property type="project" value="InterPro"/>
</dbReference>
<evidence type="ECO:0000259" key="22">
    <source>
        <dbReference type="PROSITE" id="PS50835"/>
    </source>
</evidence>
<evidence type="ECO:0000256" key="5">
    <source>
        <dbReference type="ARBA" id="ARBA00013914"/>
    </source>
</evidence>
<dbReference type="InterPro" id="IPR003599">
    <property type="entry name" value="Ig_sub"/>
</dbReference>
<dbReference type="InterPro" id="IPR022775">
    <property type="entry name" value="AP_mu_sigma_su"/>
</dbReference>
<dbReference type="Gene3D" id="2.60.40.10">
    <property type="entry name" value="Immunoglobulins"/>
    <property type="match status" value="2"/>
</dbReference>
<feature type="non-terminal residue" evidence="23">
    <location>
        <position position="415"/>
    </location>
</feature>
<evidence type="ECO:0000256" key="16">
    <source>
        <dbReference type="ARBA" id="ARBA00032557"/>
    </source>
</evidence>
<evidence type="ECO:0000256" key="8">
    <source>
        <dbReference type="ARBA" id="ARBA00022583"/>
    </source>
</evidence>
<protein>
    <recommendedName>
        <fullName evidence="5">AP-2 complex subunit sigma</fullName>
    </recommendedName>
    <alternativeName>
        <fullName evidence="14">Adaptor protein complex AP-2 subunit sigma</fullName>
    </alternativeName>
    <alternativeName>
        <fullName evidence="13">Adaptor-related protein complex 2 subunit sigma</fullName>
    </alternativeName>
    <alternativeName>
        <fullName evidence="15">Clathrin assembly protein 2 sigma small chain</fullName>
    </alternativeName>
    <alternativeName>
        <fullName evidence="18">Clathrin coat assembly protein AP17</fullName>
    </alternativeName>
    <alternativeName>
        <fullName evidence="16">Clathrin coat-associated protein AP17</fullName>
    </alternativeName>
    <alternativeName>
        <fullName evidence="19">Plasma membrane adaptor AP-2 17 kDa protein</fullName>
    </alternativeName>
    <alternativeName>
        <fullName evidence="17">Sigma2-adaptin</fullName>
    </alternativeName>
</protein>
<dbReference type="PROSITE" id="PS00989">
    <property type="entry name" value="CLAT_ADAPTOR_S"/>
    <property type="match status" value="1"/>
</dbReference>
<reference evidence="23" key="1">
    <citation type="submission" date="2020-02" db="EMBL/GenBank/DDBJ databases">
        <title>Relaxed selection underlies rapid genomic changes in the transitions from sociality to social parasitism in ants.</title>
        <authorList>
            <person name="Bi X."/>
        </authorList>
    </citation>
    <scope>NUCLEOTIDE SEQUENCE</scope>
    <source>
        <strain evidence="23">BGI-DK2013a</strain>
        <tissue evidence="23">Whole body</tissue>
    </source>
</reference>
<dbReference type="InterPro" id="IPR013783">
    <property type="entry name" value="Ig-like_fold"/>
</dbReference>
<feature type="domain" description="Ig-like" evidence="22">
    <location>
        <begin position="115"/>
        <end position="153"/>
    </location>
</feature>